<reference evidence="10 11" key="1">
    <citation type="journal article" date="2016" name="Front. Microbiol.">
        <title>Fuerstia marisgermanicae gen. nov., sp. nov., an Unusual Member of the Phylum Planctomycetes from the German Wadden Sea.</title>
        <authorList>
            <person name="Kohn T."/>
            <person name="Heuer A."/>
            <person name="Jogler M."/>
            <person name="Vollmers J."/>
            <person name="Boedeker C."/>
            <person name="Bunk B."/>
            <person name="Rast P."/>
            <person name="Borchert D."/>
            <person name="Glockner I."/>
            <person name="Freese H.M."/>
            <person name="Klenk H.P."/>
            <person name="Overmann J."/>
            <person name="Kaster A.K."/>
            <person name="Rohde M."/>
            <person name="Wiegand S."/>
            <person name="Jogler C."/>
        </authorList>
    </citation>
    <scope>NUCLEOTIDE SEQUENCE [LARGE SCALE GENOMIC DNA]</scope>
    <source>
        <strain evidence="10 11">NH11</strain>
    </source>
</reference>
<dbReference type="PRINTS" id="PR00811">
    <property type="entry name" value="BCTERIALGSPD"/>
</dbReference>
<dbReference type="GO" id="GO:0009306">
    <property type="term" value="P:protein secretion"/>
    <property type="evidence" value="ECO:0007669"/>
    <property type="project" value="InterPro"/>
</dbReference>
<dbReference type="PROSITE" id="PS51257">
    <property type="entry name" value="PROKAR_LIPOPROTEIN"/>
    <property type="match status" value="1"/>
</dbReference>
<evidence type="ECO:0000313" key="10">
    <source>
        <dbReference type="EMBL" id="APZ96965.1"/>
    </source>
</evidence>
<keyword evidence="11" id="KW-1185">Reference proteome</keyword>
<evidence type="ECO:0000313" key="11">
    <source>
        <dbReference type="Proteomes" id="UP000187735"/>
    </source>
</evidence>
<feature type="chain" id="PRO_5013224544" evidence="7">
    <location>
        <begin position="19"/>
        <end position="1339"/>
    </location>
</feature>
<dbReference type="Pfam" id="PF00263">
    <property type="entry name" value="Secretin"/>
    <property type="match status" value="1"/>
</dbReference>
<feature type="compositionally biased region" description="Basic and acidic residues" evidence="6">
    <location>
        <begin position="42"/>
        <end position="51"/>
    </location>
</feature>
<keyword evidence="5" id="KW-0813">Transport</keyword>
<feature type="compositionally biased region" description="Basic residues" evidence="6">
    <location>
        <begin position="1329"/>
        <end position="1339"/>
    </location>
</feature>
<dbReference type="Gene3D" id="3.30.1370.120">
    <property type="match status" value="6"/>
</dbReference>
<feature type="compositionally biased region" description="Polar residues" evidence="6">
    <location>
        <begin position="377"/>
        <end position="386"/>
    </location>
</feature>
<keyword evidence="3" id="KW-0472">Membrane</keyword>
<feature type="region of interest" description="Disordered" evidence="6">
    <location>
        <begin position="362"/>
        <end position="387"/>
    </location>
</feature>
<evidence type="ECO:0000259" key="9">
    <source>
        <dbReference type="Pfam" id="PF03958"/>
    </source>
</evidence>
<dbReference type="InterPro" id="IPR004846">
    <property type="entry name" value="T2SS/T3SS_dom"/>
</dbReference>
<dbReference type="InterPro" id="IPR038591">
    <property type="entry name" value="NolW-like_sf"/>
</dbReference>
<feature type="region of interest" description="Disordered" evidence="6">
    <location>
        <begin position="1249"/>
        <end position="1339"/>
    </location>
</feature>
<dbReference type="Proteomes" id="UP000187735">
    <property type="component" value="Chromosome"/>
</dbReference>
<accession>A0A1P8WSD1</accession>
<dbReference type="STRING" id="1891926.Fuma_06641"/>
<feature type="region of interest" description="Disordered" evidence="6">
    <location>
        <begin position="146"/>
        <end position="234"/>
    </location>
</feature>
<sequence precursor="true">MRRHGFLAIAAASIAACCAWLFSHNHQLDASEEQPGSFREAFGSRESHPEPVEDSSGIRLNYFEAPWERVLNSVAEQAELTLVMDKVPHGRYARRDRTKYQTESVIRILNKELEAQGFRLIHQGNFLIVLKLDQARTRYARPVLNEWQGDSAGNPQTAAESFRQGRSPFHQTGARSEENGPRVAWASQQAAAKPGSGQQTGADGVPQPRGQQFGTKVTPAQQDAPAEPQVDEGPPILKTITVKNAKAADVARSIYLVFESRAELIREGLHGLPTFVVHASEDEEEGTPPLFRIGIDQPNSELVLEATKNRVTHLAKLVAEMDKPKQDDAESLKLVQSKGVSNVTAKELNEQIHRMVAMRAQQGNQPPAGQGAGVQPSSDVSTSEDGSLNLRGEVNVQAMQDLGILILKGNEADVEKVQKIIQQLEEMSVGSLPSIHLLSLQYVNSEAMAELLTTVYEQLSELRQRGSNDDRKAAAFIPIVQPNSILILAPAIERESILELANELDRQTDPNAEFRVFSLRNAIASQVATSVEGFYDEREGLGIRVRVVADVRTNSVIVQGRQNDLDEVAKLIEKLDVDEPGAVHRVEVVQLKNATAEELSETINAAIQAVTNPPQQTGGAGGGFGAGNTGAQELRDGKSVALEFLAANNGGRDLLRSGILADVRINPDIRSNTLIVSAPEASMPLLIALISSLDQEPTAVAEIKVFALENADATQSVELLTAMLENQNQEDQVGVQIAGTEGSSSSLIPVQFVADVRTNTVLAVGGAEALGVVEAILLRLDTTESRQRRTTVIQLQNIQASNVSLAIENYLTQQQTLRDSSEGLVSNIERLRQEVIVAPDDDTNSLIVEASPEYFDQIVEIITQLDSKRPQVYIQALMVEVQLDNTDEFGVELGFQDPLLFSRSILQSAESLVTTNNITQAANGQQIQETIIQSRNPTPGFNFNNTNNALGNNSGTGTNPGSVATQGISNFSLGRQNGDLGFGGFVFSAQSDAVSVLVRALAARRTVHVLSRPQILATHNNTASIEVGQEVPVVDGVTTNVTSISPNITQRNVGIILEVTPRINTDGTISMDVYAEKSALAPGGVPVFTDTTTGNVIESVIIDSAIADTVVSVPNGQTIVIGGMITKSDETLERKVPWLGDLPLIGSAFRYDGTNTARTELLIFLTPRVIYGDADSELVKQVEAERMHFIESEAEEIHGPLYSVPGNNHEYLIPDSIQHMGQPIPQQMGVPMQHQMNAPIQAEPVMEVPPESVAVPPQTKAQLPQIQSGTSPQRTQLPPTTSMQEASQKQIQQTSSVGTNDQAPSTVIQAGSDATDSGDSAGGEIKKTSWVKRMLRREK</sequence>
<evidence type="ECO:0000256" key="6">
    <source>
        <dbReference type="SAM" id="MobiDB-lite"/>
    </source>
</evidence>
<gene>
    <name evidence="10" type="primary">gspD</name>
    <name evidence="10" type="ORF">Fuma_06641</name>
</gene>
<feature type="compositionally biased region" description="Polar residues" evidence="6">
    <location>
        <begin position="1259"/>
        <end position="1318"/>
    </location>
</feature>
<evidence type="ECO:0000259" key="8">
    <source>
        <dbReference type="Pfam" id="PF00263"/>
    </source>
</evidence>
<feature type="compositionally biased region" description="Polar residues" evidence="6">
    <location>
        <begin position="186"/>
        <end position="201"/>
    </location>
</feature>
<dbReference type="PANTHER" id="PTHR30332">
    <property type="entry name" value="PROBABLE GENERAL SECRETION PATHWAY PROTEIN D"/>
    <property type="match status" value="1"/>
</dbReference>
<feature type="domain" description="NolW-like" evidence="9">
    <location>
        <begin position="586"/>
        <end position="697"/>
    </location>
</feature>
<dbReference type="OrthoDB" id="9779724at2"/>
<dbReference type="EMBL" id="CP017641">
    <property type="protein sequence ID" value="APZ96965.1"/>
    <property type="molecule type" value="Genomic_DNA"/>
</dbReference>
<feature type="compositionally biased region" description="Low complexity" evidence="6">
    <location>
        <begin position="362"/>
        <end position="376"/>
    </location>
</feature>
<keyword evidence="2 7" id="KW-0732">Signal</keyword>
<protein>
    <submittedName>
        <fullName evidence="10">General secretion pathway protein D</fullName>
    </submittedName>
</protein>
<dbReference type="InterPro" id="IPR050810">
    <property type="entry name" value="Bact_Secretion_Sys_Channel"/>
</dbReference>
<dbReference type="Pfam" id="PF03958">
    <property type="entry name" value="Secretin_N"/>
    <property type="match status" value="3"/>
</dbReference>
<evidence type="ECO:0000256" key="7">
    <source>
        <dbReference type="SAM" id="SignalP"/>
    </source>
</evidence>
<comment type="subcellular location">
    <subcellularLocation>
        <location evidence="5">Cell outer membrane</location>
    </subcellularLocation>
    <subcellularLocation>
        <location evidence="1">Membrane</location>
    </subcellularLocation>
</comment>
<dbReference type="RefSeq" id="WP_145944517.1">
    <property type="nucleotide sequence ID" value="NZ_CP017641.1"/>
</dbReference>
<evidence type="ECO:0000256" key="5">
    <source>
        <dbReference type="RuleBase" id="RU004004"/>
    </source>
</evidence>
<comment type="similarity">
    <text evidence="4">Belongs to the bacterial secretin family.</text>
</comment>
<evidence type="ECO:0000256" key="4">
    <source>
        <dbReference type="RuleBase" id="RU004003"/>
    </source>
</evidence>
<feature type="domain" description="Type II/III secretion system secretin-like" evidence="8">
    <location>
        <begin position="1000"/>
        <end position="1170"/>
    </location>
</feature>
<dbReference type="PANTHER" id="PTHR30332:SF24">
    <property type="entry name" value="SECRETIN GSPD-RELATED"/>
    <property type="match status" value="1"/>
</dbReference>
<dbReference type="KEGG" id="fmr:Fuma_06641"/>
<name>A0A1P8WSD1_9PLAN</name>
<dbReference type="InterPro" id="IPR005644">
    <property type="entry name" value="NolW-like"/>
</dbReference>
<feature type="domain" description="NolW-like" evidence="9">
    <location>
        <begin position="790"/>
        <end position="871"/>
    </location>
</feature>
<dbReference type="GO" id="GO:0009279">
    <property type="term" value="C:cell outer membrane"/>
    <property type="evidence" value="ECO:0007669"/>
    <property type="project" value="UniProtKB-SubCell"/>
</dbReference>
<organism evidence="10 11">
    <name type="scientific">Fuerstiella marisgermanici</name>
    <dbReference type="NCBI Taxonomy" id="1891926"/>
    <lineage>
        <taxon>Bacteria</taxon>
        <taxon>Pseudomonadati</taxon>
        <taxon>Planctomycetota</taxon>
        <taxon>Planctomycetia</taxon>
        <taxon>Planctomycetales</taxon>
        <taxon>Planctomycetaceae</taxon>
        <taxon>Fuerstiella</taxon>
    </lineage>
</organism>
<proteinExistence type="inferred from homology"/>
<feature type="signal peptide" evidence="7">
    <location>
        <begin position="1"/>
        <end position="18"/>
    </location>
</feature>
<evidence type="ECO:0000256" key="3">
    <source>
        <dbReference type="ARBA" id="ARBA00023136"/>
    </source>
</evidence>
<feature type="compositionally biased region" description="Polar residues" evidence="6">
    <location>
        <begin position="209"/>
        <end position="221"/>
    </location>
</feature>
<feature type="region of interest" description="Disordered" evidence="6">
    <location>
        <begin position="33"/>
        <end position="55"/>
    </location>
</feature>
<dbReference type="InterPro" id="IPR001775">
    <property type="entry name" value="GspD/PilQ"/>
</dbReference>
<evidence type="ECO:0000256" key="1">
    <source>
        <dbReference type="ARBA" id="ARBA00004370"/>
    </source>
</evidence>
<evidence type="ECO:0000256" key="2">
    <source>
        <dbReference type="ARBA" id="ARBA00022729"/>
    </source>
</evidence>
<feature type="domain" description="NolW-like" evidence="9">
    <location>
        <begin position="515"/>
        <end position="579"/>
    </location>
</feature>
<dbReference type="GO" id="GO:0015627">
    <property type="term" value="C:type II protein secretion system complex"/>
    <property type="evidence" value="ECO:0007669"/>
    <property type="project" value="TreeGrafter"/>
</dbReference>